<comment type="similarity">
    <text evidence="1">Belongs to the metallo-dependent hydrolases superfamily.</text>
</comment>
<evidence type="ECO:0000259" key="2">
    <source>
        <dbReference type="Pfam" id="PF04909"/>
    </source>
</evidence>
<dbReference type="InterPro" id="IPR006680">
    <property type="entry name" value="Amidohydro-rel"/>
</dbReference>
<dbReference type="PANTHER" id="PTHR43569:SF2">
    <property type="entry name" value="AMIDOHYDROLASE-RELATED DOMAIN-CONTAINING PROTEIN"/>
    <property type="match status" value="1"/>
</dbReference>
<dbReference type="PANTHER" id="PTHR43569">
    <property type="entry name" value="AMIDOHYDROLASE"/>
    <property type="match status" value="1"/>
</dbReference>
<organism evidence="3 4">
    <name type="scientific">Thalassospira profundimaris</name>
    <dbReference type="NCBI Taxonomy" id="502049"/>
    <lineage>
        <taxon>Bacteria</taxon>
        <taxon>Pseudomonadati</taxon>
        <taxon>Pseudomonadota</taxon>
        <taxon>Alphaproteobacteria</taxon>
        <taxon>Rhodospirillales</taxon>
        <taxon>Thalassospiraceae</taxon>
        <taxon>Thalassospira</taxon>
    </lineage>
</organism>
<protein>
    <submittedName>
        <fullName evidence="3">Amidohydrolase</fullName>
    </submittedName>
</protein>
<feature type="domain" description="Amidohydrolase-related" evidence="2">
    <location>
        <begin position="3"/>
        <end position="275"/>
    </location>
</feature>
<keyword evidence="3" id="KW-0378">Hydrolase</keyword>
<dbReference type="Gene3D" id="3.20.20.140">
    <property type="entry name" value="Metal-dependent hydrolases"/>
    <property type="match status" value="1"/>
</dbReference>
<evidence type="ECO:0000313" key="4">
    <source>
        <dbReference type="Proteomes" id="UP000253226"/>
    </source>
</evidence>
<gene>
    <name evidence="3" type="ORF">TH19_05355</name>
</gene>
<dbReference type="OrthoDB" id="7183088at2"/>
<dbReference type="InterPro" id="IPR052350">
    <property type="entry name" value="Metallo-dep_Lactonases"/>
</dbReference>
<proteinExistence type="inferred from homology"/>
<evidence type="ECO:0000256" key="1">
    <source>
        <dbReference type="ARBA" id="ARBA00038310"/>
    </source>
</evidence>
<dbReference type="EMBL" id="JPWF01000003">
    <property type="protein sequence ID" value="RCK38232.1"/>
    <property type="molecule type" value="Genomic_DNA"/>
</dbReference>
<dbReference type="Pfam" id="PF04909">
    <property type="entry name" value="Amidohydro_2"/>
    <property type="match status" value="1"/>
</dbReference>
<reference evidence="3 4" key="1">
    <citation type="submission" date="2014-07" db="EMBL/GenBank/DDBJ databases">
        <title>Draft genome sequence of Thalassospira profundimaris 35.</title>
        <authorList>
            <person name="Lai Q."/>
            <person name="Shao Z."/>
        </authorList>
    </citation>
    <scope>NUCLEOTIDE SEQUENCE [LARGE SCALE GENOMIC DNA]</scope>
    <source>
        <strain evidence="3 4">35</strain>
    </source>
</reference>
<dbReference type="AlphaFoldDB" id="A0A367WCI0"/>
<dbReference type="Proteomes" id="UP000253226">
    <property type="component" value="Unassembled WGS sequence"/>
</dbReference>
<dbReference type="SUPFAM" id="SSF51556">
    <property type="entry name" value="Metallo-dependent hydrolases"/>
    <property type="match status" value="1"/>
</dbReference>
<dbReference type="RefSeq" id="WP_114101280.1">
    <property type="nucleotide sequence ID" value="NZ_JPWF01000003.1"/>
</dbReference>
<evidence type="ECO:0000313" key="3">
    <source>
        <dbReference type="EMBL" id="RCK38232.1"/>
    </source>
</evidence>
<dbReference type="InterPro" id="IPR032466">
    <property type="entry name" value="Metal_Hydrolase"/>
</dbReference>
<comment type="caution">
    <text evidence="3">The sequence shown here is derived from an EMBL/GenBank/DDBJ whole genome shotgun (WGS) entry which is preliminary data.</text>
</comment>
<dbReference type="GO" id="GO:0016787">
    <property type="term" value="F:hydrolase activity"/>
    <property type="evidence" value="ECO:0007669"/>
    <property type="project" value="UniProtKB-KW"/>
</dbReference>
<sequence length="276" mass="30853">MFIDTHLHLVARDRISYPWLKDVPVLDRDWTFEDYEQTAKRIGIDGVLHMEVDCAPEDIVTENVFVGELMARPQSLMRGAISSARPESEDCAAFLDTLDLDIVKGIRRVLHVVPDDLSQGDLFRENVRRIGNKGLPFDICVLQRQIPIAQDLVDACPDTVFVLDHCGVPDIAGDGFADWAKSIAALAERPHVNAKISGITAYAKPDWTLDTLRPYVEHIIKCFGWDRVVWGSDSPVCTLNSSLDQWMAVTRALISGASQSEQAAFAHENAKRIWSI</sequence>
<accession>A0A367WCI0</accession>
<name>A0A367WCI0_9PROT</name>